<dbReference type="GO" id="GO:0016787">
    <property type="term" value="F:hydrolase activity"/>
    <property type="evidence" value="ECO:0007669"/>
    <property type="project" value="UniProtKB-KW"/>
</dbReference>
<evidence type="ECO:0000256" key="1">
    <source>
        <dbReference type="ARBA" id="ARBA00022801"/>
    </source>
</evidence>
<sequence>MPPLVYGADPDQIADLVLPPESGTPAPLVLFWHGGFWRAEYDRHHARPFVEALAACGCAVANVEYRRVGAGGGWPTTFEDVALAADTLPGLAAAAHPGRIDPERTVYVGHSAGGHLALWAALRDRVPSGAPGAASRLPGLVGVVGLAPVVDLAGTYAAYAHARRPGGAVGDLLGGGPDEYPDRYAAADPSALGAPSVPLVIAHGDEDTAVPIAGSQAYTTEHGGKLLAFDGIGHHALIDANSPVWPHIRDTITELGGAAPDSAAARRR</sequence>
<name>A0AA41Q9W4_9ACTN</name>
<keyword evidence="1 3" id="KW-0378">Hydrolase</keyword>
<evidence type="ECO:0000313" key="3">
    <source>
        <dbReference type="EMBL" id="MCF2533600.1"/>
    </source>
</evidence>
<proteinExistence type="predicted"/>
<feature type="domain" description="BD-FAE-like" evidence="2">
    <location>
        <begin position="15"/>
        <end position="218"/>
    </location>
</feature>
<dbReference type="Proteomes" id="UP001165378">
    <property type="component" value="Unassembled WGS sequence"/>
</dbReference>
<comment type="caution">
    <text evidence="3">The sequence shown here is derived from an EMBL/GenBank/DDBJ whole genome shotgun (WGS) entry which is preliminary data.</text>
</comment>
<dbReference type="EMBL" id="JAKFHA010000053">
    <property type="protein sequence ID" value="MCF2533600.1"/>
    <property type="molecule type" value="Genomic_DNA"/>
</dbReference>
<dbReference type="AlphaFoldDB" id="A0AA41Q9W4"/>
<dbReference type="InterPro" id="IPR049492">
    <property type="entry name" value="BD-FAE-like_dom"/>
</dbReference>
<organism evidence="3 4">
    <name type="scientific">Yinghuangia soli</name>
    <dbReference type="NCBI Taxonomy" id="2908204"/>
    <lineage>
        <taxon>Bacteria</taxon>
        <taxon>Bacillati</taxon>
        <taxon>Actinomycetota</taxon>
        <taxon>Actinomycetes</taxon>
        <taxon>Kitasatosporales</taxon>
        <taxon>Streptomycetaceae</taxon>
        <taxon>Yinghuangia</taxon>
    </lineage>
</organism>
<dbReference type="Gene3D" id="3.40.50.1820">
    <property type="entry name" value="alpha/beta hydrolase"/>
    <property type="match status" value="1"/>
</dbReference>
<dbReference type="PANTHER" id="PTHR48081">
    <property type="entry name" value="AB HYDROLASE SUPERFAMILY PROTEIN C4A8.06C"/>
    <property type="match status" value="1"/>
</dbReference>
<dbReference type="SUPFAM" id="SSF53474">
    <property type="entry name" value="alpha/beta-Hydrolases"/>
    <property type="match status" value="1"/>
</dbReference>
<dbReference type="InterPro" id="IPR050300">
    <property type="entry name" value="GDXG_lipolytic_enzyme"/>
</dbReference>
<dbReference type="Pfam" id="PF20434">
    <property type="entry name" value="BD-FAE"/>
    <property type="match status" value="1"/>
</dbReference>
<evidence type="ECO:0000259" key="2">
    <source>
        <dbReference type="Pfam" id="PF20434"/>
    </source>
</evidence>
<accession>A0AA41Q9W4</accession>
<evidence type="ECO:0000313" key="4">
    <source>
        <dbReference type="Proteomes" id="UP001165378"/>
    </source>
</evidence>
<keyword evidence="4" id="KW-1185">Reference proteome</keyword>
<dbReference type="RefSeq" id="WP_235058368.1">
    <property type="nucleotide sequence ID" value="NZ_JAKFHA010000053.1"/>
</dbReference>
<reference evidence="3" key="1">
    <citation type="submission" date="2022-01" db="EMBL/GenBank/DDBJ databases">
        <title>Genome-Based Taxonomic Classification of the Phylum Actinobacteria.</title>
        <authorList>
            <person name="Gao Y."/>
        </authorList>
    </citation>
    <scope>NUCLEOTIDE SEQUENCE</scope>
    <source>
        <strain evidence="3">KLBMP 8922</strain>
    </source>
</reference>
<protein>
    <submittedName>
        <fullName evidence="3">Alpha/beta hydrolase</fullName>
    </submittedName>
</protein>
<dbReference type="InterPro" id="IPR029058">
    <property type="entry name" value="AB_hydrolase_fold"/>
</dbReference>
<gene>
    <name evidence="3" type="ORF">LZ495_41165</name>
</gene>